<evidence type="ECO:0000259" key="9">
    <source>
        <dbReference type="PROSITE" id="PS50893"/>
    </source>
</evidence>
<evidence type="ECO:0000259" key="10">
    <source>
        <dbReference type="PROSITE" id="PS50929"/>
    </source>
</evidence>
<feature type="transmembrane region" description="Helical" evidence="8">
    <location>
        <begin position="332"/>
        <end position="352"/>
    </location>
</feature>
<evidence type="ECO:0000313" key="12">
    <source>
        <dbReference type="Proteomes" id="UP000248544"/>
    </source>
</evidence>
<dbReference type="GO" id="GO:0005886">
    <property type="term" value="C:plasma membrane"/>
    <property type="evidence" value="ECO:0007669"/>
    <property type="project" value="UniProtKB-SubCell"/>
</dbReference>
<dbReference type="CDD" id="cd18564">
    <property type="entry name" value="ABC_6TM_exporter_like"/>
    <property type="match status" value="1"/>
</dbReference>
<dbReference type="AlphaFoldDB" id="A0A2W2G6D9"/>
<dbReference type="PANTHER" id="PTHR43394:SF1">
    <property type="entry name" value="ATP-BINDING CASSETTE SUB-FAMILY B MEMBER 10, MITOCHONDRIAL"/>
    <property type="match status" value="1"/>
</dbReference>
<dbReference type="GO" id="GO:0015421">
    <property type="term" value="F:ABC-type oligopeptide transporter activity"/>
    <property type="evidence" value="ECO:0007669"/>
    <property type="project" value="TreeGrafter"/>
</dbReference>
<dbReference type="GO" id="GO:0016887">
    <property type="term" value="F:ATP hydrolysis activity"/>
    <property type="evidence" value="ECO:0007669"/>
    <property type="project" value="InterPro"/>
</dbReference>
<organism evidence="11 12">
    <name type="scientific">Spongiactinospora gelatinilytica</name>
    <dbReference type="NCBI Taxonomy" id="2666298"/>
    <lineage>
        <taxon>Bacteria</taxon>
        <taxon>Bacillati</taxon>
        <taxon>Actinomycetota</taxon>
        <taxon>Actinomycetes</taxon>
        <taxon>Streptosporangiales</taxon>
        <taxon>Streptosporangiaceae</taxon>
        <taxon>Spongiactinospora</taxon>
    </lineage>
</organism>
<protein>
    <submittedName>
        <fullName evidence="11">ABC transporter ATP-binding protein</fullName>
    </submittedName>
</protein>
<dbReference type="InterPro" id="IPR011527">
    <property type="entry name" value="ABC1_TM_dom"/>
</dbReference>
<accession>A0A2W2G6D9</accession>
<feature type="transmembrane region" description="Helical" evidence="8">
    <location>
        <begin position="128"/>
        <end position="150"/>
    </location>
</feature>
<proteinExistence type="predicted"/>
<evidence type="ECO:0000256" key="6">
    <source>
        <dbReference type="ARBA" id="ARBA00023136"/>
    </source>
</evidence>
<dbReference type="SUPFAM" id="SSF90123">
    <property type="entry name" value="ABC transporter transmembrane region"/>
    <property type="match status" value="1"/>
</dbReference>
<evidence type="ECO:0000256" key="5">
    <source>
        <dbReference type="ARBA" id="ARBA00022989"/>
    </source>
</evidence>
<keyword evidence="4 11" id="KW-0067">ATP-binding</keyword>
<dbReference type="PROSITE" id="PS50893">
    <property type="entry name" value="ABC_TRANSPORTER_2"/>
    <property type="match status" value="1"/>
</dbReference>
<name>A0A2W2G6D9_9ACTN</name>
<feature type="transmembrane region" description="Helical" evidence="8">
    <location>
        <begin position="200"/>
        <end position="218"/>
    </location>
</feature>
<feature type="domain" description="ABC transmembrane type-1" evidence="10">
    <location>
        <begin position="85"/>
        <end position="367"/>
    </location>
</feature>
<dbReference type="Gene3D" id="3.40.50.300">
    <property type="entry name" value="P-loop containing nucleotide triphosphate hydrolases"/>
    <property type="match status" value="1"/>
</dbReference>
<keyword evidence="3" id="KW-0547">Nucleotide-binding</keyword>
<dbReference type="Gene3D" id="1.20.1560.10">
    <property type="entry name" value="ABC transporter type 1, transmembrane domain"/>
    <property type="match status" value="1"/>
</dbReference>
<keyword evidence="12" id="KW-1185">Reference proteome</keyword>
<evidence type="ECO:0000256" key="3">
    <source>
        <dbReference type="ARBA" id="ARBA00022741"/>
    </source>
</evidence>
<keyword evidence="5 8" id="KW-1133">Transmembrane helix</keyword>
<dbReference type="PANTHER" id="PTHR43394">
    <property type="entry name" value="ATP-DEPENDENT PERMEASE MDL1, MITOCHONDRIAL"/>
    <property type="match status" value="1"/>
</dbReference>
<dbReference type="InterPro" id="IPR017871">
    <property type="entry name" value="ABC_transporter-like_CS"/>
</dbReference>
<keyword evidence="6 8" id="KW-0472">Membrane</keyword>
<dbReference type="Pfam" id="PF00005">
    <property type="entry name" value="ABC_tran"/>
    <property type="match status" value="1"/>
</dbReference>
<dbReference type="InterPro" id="IPR036640">
    <property type="entry name" value="ABC1_TM_sf"/>
</dbReference>
<keyword evidence="2 8" id="KW-0812">Transmembrane</keyword>
<evidence type="ECO:0000256" key="2">
    <source>
        <dbReference type="ARBA" id="ARBA00022692"/>
    </source>
</evidence>
<feature type="transmembrane region" description="Helical" evidence="8">
    <location>
        <begin position="302"/>
        <end position="326"/>
    </location>
</feature>
<feature type="transmembrane region" description="Helical" evidence="8">
    <location>
        <begin position="224"/>
        <end position="243"/>
    </location>
</feature>
<evidence type="ECO:0000256" key="4">
    <source>
        <dbReference type="ARBA" id="ARBA00022840"/>
    </source>
</evidence>
<evidence type="ECO:0000256" key="7">
    <source>
        <dbReference type="SAM" id="MobiDB-lite"/>
    </source>
</evidence>
<dbReference type="Pfam" id="PF00664">
    <property type="entry name" value="ABC_membrane"/>
    <property type="match status" value="1"/>
</dbReference>
<evidence type="ECO:0000256" key="8">
    <source>
        <dbReference type="SAM" id="Phobius"/>
    </source>
</evidence>
<sequence>MLRPRLAGLVVTKSGGGRRLARRPSPSPLDEAATEPEAAFSTPRDGEGRARGAPGEETPLAPMVSIRQTIRRFWPYTRGLRRWIVLGIGCAAVAAGCEVAAISLFGTITDQVLARGHLDAFWAPATGWLALALVGAVLSFSGAYATAFGGERFLYRLRDRLFRHMQTLTPDYYDNRRLGDQMSRLTNDIEAIEELLASGVVRLFTTAVSVVFFAGAALVLRWDLALVTLALVPAFLGVSKLFAGRFRVAAARERRANGEMNSVIEESLANQSLVQAYNRQENEAARLNRQGRRWMLANLAQARLSALYGPVVQIIETLCVLVVIGVGAWEIAAGRLTIGGLLAFAAYLAYLYPAVQSLGELALTVSEAAAGSDRVMEVLRTSPDVADPGAPGEPEAHAEPITAVPPAPATSPNRGRGEIAFENVGFTYPNRKRATLTGLSFAAGPGDLILCTGPSGAGKSTVAKLLLRFYDATTGRITLDGRDIRELPSRMVRDNITILQQENLLFSGTVRDNIAFGRPGCELDEIVQAAILADVHDFIGTLPEKYDTPIGERGRLLSGGQRQRIAIARAILRDAPVLILDEPMTGLDSATAARIMEPLGRLMAGRTTIFITHDPRLVPGAAREVVLPPGVDEEAVVPVPK</sequence>
<dbReference type="InterPro" id="IPR003439">
    <property type="entry name" value="ABC_transporter-like_ATP-bd"/>
</dbReference>
<feature type="domain" description="ABC transporter" evidence="9">
    <location>
        <begin position="419"/>
        <end position="639"/>
    </location>
</feature>
<comment type="caution">
    <text evidence="11">The sequence shown here is derived from an EMBL/GenBank/DDBJ whole genome shotgun (WGS) entry which is preliminary data.</text>
</comment>
<dbReference type="EMBL" id="POUA01000225">
    <property type="protein sequence ID" value="PZG38009.1"/>
    <property type="molecule type" value="Genomic_DNA"/>
</dbReference>
<dbReference type="SUPFAM" id="SSF52540">
    <property type="entry name" value="P-loop containing nucleoside triphosphate hydrolases"/>
    <property type="match status" value="1"/>
</dbReference>
<dbReference type="InterPro" id="IPR039421">
    <property type="entry name" value="Type_1_exporter"/>
</dbReference>
<dbReference type="PROSITE" id="PS50929">
    <property type="entry name" value="ABC_TM1F"/>
    <property type="match status" value="1"/>
</dbReference>
<feature type="region of interest" description="Disordered" evidence="7">
    <location>
        <begin position="13"/>
        <end position="58"/>
    </location>
</feature>
<dbReference type="InterPro" id="IPR003593">
    <property type="entry name" value="AAA+_ATPase"/>
</dbReference>
<dbReference type="PROSITE" id="PS00211">
    <property type="entry name" value="ABC_TRANSPORTER_1"/>
    <property type="match status" value="1"/>
</dbReference>
<dbReference type="InterPro" id="IPR027417">
    <property type="entry name" value="P-loop_NTPase"/>
</dbReference>
<dbReference type="Proteomes" id="UP000248544">
    <property type="component" value="Unassembled WGS sequence"/>
</dbReference>
<feature type="transmembrane region" description="Helical" evidence="8">
    <location>
        <begin position="83"/>
        <end position="108"/>
    </location>
</feature>
<feature type="region of interest" description="Disordered" evidence="7">
    <location>
        <begin position="383"/>
        <end position="415"/>
    </location>
</feature>
<dbReference type="GO" id="GO:0005524">
    <property type="term" value="F:ATP binding"/>
    <property type="evidence" value="ECO:0007669"/>
    <property type="project" value="UniProtKB-KW"/>
</dbReference>
<evidence type="ECO:0000313" key="11">
    <source>
        <dbReference type="EMBL" id="PZG38009.1"/>
    </source>
</evidence>
<evidence type="ECO:0000256" key="1">
    <source>
        <dbReference type="ARBA" id="ARBA00004651"/>
    </source>
</evidence>
<comment type="subcellular location">
    <subcellularLocation>
        <location evidence="1">Cell membrane</location>
        <topology evidence="1">Multi-pass membrane protein</topology>
    </subcellularLocation>
</comment>
<dbReference type="SMART" id="SM00382">
    <property type="entry name" value="AAA"/>
    <property type="match status" value="1"/>
</dbReference>
<gene>
    <name evidence="11" type="ORF">C1I98_24920</name>
</gene>
<reference evidence="11 12" key="1">
    <citation type="submission" date="2018-01" db="EMBL/GenBank/DDBJ databases">
        <title>Draft genome sequence of Sphaerisporangium sp. 7K107.</title>
        <authorList>
            <person name="Sahin N."/>
            <person name="Saygin H."/>
            <person name="Ay H."/>
        </authorList>
    </citation>
    <scope>NUCLEOTIDE SEQUENCE [LARGE SCALE GENOMIC DNA]</scope>
    <source>
        <strain evidence="11 12">7K107</strain>
    </source>
</reference>